<dbReference type="Proteomes" id="UP001156441">
    <property type="component" value="Unassembled WGS sequence"/>
</dbReference>
<evidence type="ECO:0000313" key="6">
    <source>
        <dbReference type="EMBL" id="MCT2585554.1"/>
    </source>
</evidence>
<dbReference type="CDD" id="cd04433">
    <property type="entry name" value="AFD_class_I"/>
    <property type="match status" value="1"/>
</dbReference>
<accession>A0ABT2JCG0</accession>
<evidence type="ECO:0000259" key="4">
    <source>
        <dbReference type="Pfam" id="PF00501"/>
    </source>
</evidence>
<evidence type="ECO:0000259" key="5">
    <source>
        <dbReference type="Pfam" id="PF13193"/>
    </source>
</evidence>
<dbReference type="InterPro" id="IPR000873">
    <property type="entry name" value="AMP-dep_synth/lig_dom"/>
</dbReference>
<evidence type="ECO:0000256" key="3">
    <source>
        <dbReference type="SAM" id="MobiDB-lite"/>
    </source>
</evidence>
<dbReference type="GO" id="GO:0016874">
    <property type="term" value="F:ligase activity"/>
    <property type="evidence" value="ECO:0007669"/>
    <property type="project" value="UniProtKB-KW"/>
</dbReference>
<protein>
    <submittedName>
        <fullName evidence="6">Long-chain fatty acid--CoA ligase</fullName>
    </submittedName>
</protein>
<proteinExistence type="inferred from homology"/>
<name>A0ABT2JCG0_9PSEU</name>
<comment type="similarity">
    <text evidence="1">Belongs to the ATP-dependent AMP-binding enzyme family.</text>
</comment>
<keyword evidence="7" id="KW-1185">Reference proteome</keyword>
<comment type="caution">
    <text evidence="6">The sequence shown here is derived from an EMBL/GenBank/DDBJ whole genome shotgun (WGS) entry which is preliminary data.</text>
</comment>
<dbReference type="PANTHER" id="PTHR43201">
    <property type="entry name" value="ACYL-COA SYNTHETASE"/>
    <property type="match status" value="1"/>
</dbReference>
<evidence type="ECO:0000256" key="1">
    <source>
        <dbReference type="ARBA" id="ARBA00006432"/>
    </source>
</evidence>
<evidence type="ECO:0000313" key="7">
    <source>
        <dbReference type="Proteomes" id="UP001156441"/>
    </source>
</evidence>
<dbReference type="EMBL" id="JAFFZE010000015">
    <property type="protein sequence ID" value="MCT2585554.1"/>
    <property type="molecule type" value="Genomic_DNA"/>
</dbReference>
<keyword evidence="2 6" id="KW-0436">Ligase</keyword>
<sequence>MTRPWTSTAGVEIPDLVPARLRREWAAAGRYPDKDLYRLFTEHADTHPDRAAVIDETGTVTYAELDRLVIAAAETMAGANLGPRDIIGIRVRNGRLGAVAELAAAALGAVSMPFPPGHGSRDARSLLRRSRATALVGDPGAHPRTITLTPHHPSGARPRPTIDPDSPARILVSSGSETEPKMVAYSHNAFAGGRAAYVRALHHDDTPMRNLVLVPLSSSFGSCGVPVTVAALGATLITQPRFDPADALRLIHEHRPTHVFGVPTMLDRLAARTTARPPGLRALVASGAALPPATRRRCAAAFGVPVISVYGSTDGVNCHDATTARPDPAVATIVVTDADGTPLPPGTPGEIRALGPMTPLSYVADPALNTRHRTPDGWVRTGDQGILDERGVLHVTGRLRPTVIRGGRTISPAEVELVLADHPAVQEATCVAVPDLELGERLCACVVPRPGRPHPTLTDLTTYLRLRHDLEPAKLPERLLVLDALPLGPTGKVCRTTLTELATEAPV</sequence>
<dbReference type="RefSeq" id="WP_260193159.1">
    <property type="nucleotide sequence ID" value="NZ_JAFFZE010000015.1"/>
</dbReference>
<dbReference type="Pfam" id="PF00501">
    <property type="entry name" value="AMP-binding"/>
    <property type="match status" value="1"/>
</dbReference>
<evidence type="ECO:0000256" key="2">
    <source>
        <dbReference type="ARBA" id="ARBA00022598"/>
    </source>
</evidence>
<gene>
    <name evidence="6" type="ORF">JT362_20745</name>
</gene>
<feature type="domain" description="AMP-dependent synthetase/ligase" evidence="4">
    <location>
        <begin position="40"/>
        <end position="359"/>
    </location>
</feature>
<feature type="domain" description="AMP-binding enzyme C-terminal" evidence="5">
    <location>
        <begin position="414"/>
        <end position="492"/>
    </location>
</feature>
<feature type="region of interest" description="Disordered" evidence="3">
    <location>
        <begin position="136"/>
        <end position="167"/>
    </location>
</feature>
<dbReference type="Pfam" id="PF13193">
    <property type="entry name" value="AMP-binding_C"/>
    <property type="match status" value="1"/>
</dbReference>
<organism evidence="6 7">
    <name type="scientific">Actinophytocola gossypii</name>
    <dbReference type="NCBI Taxonomy" id="2812003"/>
    <lineage>
        <taxon>Bacteria</taxon>
        <taxon>Bacillati</taxon>
        <taxon>Actinomycetota</taxon>
        <taxon>Actinomycetes</taxon>
        <taxon>Pseudonocardiales</taxon>
        <taxon>Pseudonocardiaceae</taxon>
    </lineage>
</organism>
<dbReference type="Gene3D" id="3.30.300.30">
    <property type="match status" value="1"/>
</dbReference>
<dbReference type="PANTHER" id="PTHR43201:SF5">
    <property type="entry name" value="MEDIUM-CHAIN ACYL-COA LIGASE ACSF2, MITOCHONDRIAL"/>
    <property type="match status" value="1"/>
</dbReference>
<dbReference type="InterPro" id="IPR042099">
    <property type="entry name" value="ANL_N_sf"/>
</dbReference>
<dbReference type="InterPro" id="IPR025110">
    <property type="entry name" value="AMP-bd_C"/>
</dbReference>
<dbReference type="Gene3D" id="3.40.50.12780">
    <property type="entry name" value="N-terminal domain of ligase-like"/>
    <property type="match status" value="1"/>
</dbReference>
<dbReference type="InterPro" id="IPR045851">
    <property type="entry name" value="AMP-bd_C_sf"/>
</dbReference>
<reference evidence="6 7" key="1">
    <citation type="submission" date="2021-02" db="EMBL/GenBank/DDBJ databases">
        <title>Actinophytocola xerophila sp. nov., isolated from soil of cotton cropping field.</title>
        <authorList>
            <person name="Huang R."/>
            <person name="Chen X."/>
            <person name="Ge X."/>
            <person name="Liu W."/>
        </authorList>
    </citation>
    <scope>NUCLEOTIDE SEQUENCE [LARGE SCALE GENOMIC DNA]</scope>
    <source>
        <strain evidence="6 7">S1-96</strain>
    </source>
</reference>
<dbReference type="SUPFAM" id="SSF56801">
    <property type="entry name" value="Acetyl-CoA synthetase-like"/>
    <property type="match status" value="1"/>
</dbReference>